<dbReference type="InterPro" id="IPR036034">
    <property type="entry name" value="PDZ_sf"/>
</dbReference>
<dbReference type="InterPro" id="IPR001940">
    <property type="entry name" value="Peptidase_S1C"/>
</dbReference>
<evidence type="ECO:0000256" key="2">
    <source>
        <dbReference type="ARBA" id="ARBA00022670"/>
    </source>
</evidence>
<keyword evidence="5" id="KW-1133">Transmembrane helix</keyword>
<dbReference type="Pfam" id="PF13365">
    <property type="entry name" value="Trypsin_2"/>
    <property type="match status" value="1"/>
</dbReference>
<dbReference type="InterPro" id="IPR009003">
    <property type="entry name" value="Peptidase_S1_PA"/>
</dbReference>
<evidence type="ECO:0000313" key="8">
    <source>
        <dbReference type="Proteomes" id="UP000018466"/>
    </source>
</evidence>
<protein>
    <recommendedName>
        <fullName evidence="6">PDZ domain-containing protein</fullName>
    </recommendedName>
</protein>
<comment type="similarity">
    <text evidence="1">Belongs to the peptidase S1C family.</text>
</comment>
<dbReference type="InterPro" id="IPR051201">
    <property type="entry name" value="Chloro_Bact_Ser_Proteases"/>
</dbReference>
<dbReference type="RefSeq" id="WP_009532604.1">
    <property type="nucleotide sequence ID" value="NZ_JH590862.1"/>
</dbReference>
<feature type="compositionally biased region" description="Low complexity" evidence="4">
    <location>
        <begin position="490"/>
        <end position="504"/>
    </location>
</feature>
<evidence type="ECO:0000313" key="7">
    <source>
        <dbReference type="EMBL" id="EHO17172.1"/>
    </source>
</evidence>
<dbReference type="PROSITE" id="PS50106">
    <property type="entry name" value="PDZ"/>
    <property type="match status" value="1"/>
</dbReference>
<dbReference type="SUPFAM" id="SSF50494">
    <property type="entry name" value="Trypsin-like serine proteases"/>
    <property type="match status" value="1"/>
</dbReference>
<dbReference type="InterPro" id="IPR043504">
    <property type="entry name" value="Peptidase_S1_PA_chymotrypsin"/>
</dbReference>
<feature type="region of interest" description="Disordered" evidence="4">
    <location>
        <begin position="1"/>
        <end position="49"/>
    </location>
</feature>
<evidence type="ECO:0000256" key="1">
    <source>
        <dbReference type="ARBA" id="ARBA00010541"/>
    </source>
</evidence>
<feature type="domain" description="PDZ" evidence="6">
    <location>
        <begin position="350"/>
        <end position="439"/>
    </location>
</feature>
<feature type="region of interest" description="Disordered" evidence="4">
    <location>
        <begin position="444"/>
        <end position="510"/>
    </location>
</feature>
<dbReference type="SUPFAM" id="SSF50156">
    <property type="entry name" value="PDZ domain-like"/>
    <property type="match status" value="1"/>
</dbReference>
<keyword evidence="2" id="KW-0645">Protease</keyword>
<evidence type="ECO:0000256" key="3">
    <source>
        <dbReference type="ARBA" id="ARBA00022801"/>
    </source>
</evidence>
<feature type="compositionally biased region" description="Polar residues" evidence="4">
    <location>
        <begin position="1"/>
        <end position="16"/>
    </location>
</feature>
<dbReference type="Gene3D" id="2.40.10.10">
    <property type="entry name" value="Trypsin-like serine proteases"/>
    <property type="match status" value="2"/>
</dbReference>
<dbReference type="AlphaFoldDB" id="A0AA37DGG4"/>
<dbReference type="Gene3D" id="2.30.42.10">
    <property type="match status" value="1"/>
</dbReference>
<dbReference type="CDD" id="cd06779">
    <property type="entry name" value="cpPDZ_Deg_HtrA-like"/>
    <property type="match status" value="1"/>
</dbReference>
<keyword evidence="5" id="KW-0472">Membrane</keyword>
<dbReference type="GO" id="GO:0004252">
    <property type="term" value="F:serine-type endopeptidase activity"/>
    <property type="evidence" value="ECO:0007669"/>
    <property type="project" value="InterPro"/>
</dbReference>
<keyword evidence="3" id="KW-0378">Hydrolase</keyword>
<dbReference type="Proteomes" id="UP000018466">
    <property type="component" value="Unassembled WGS sequence"/>
</dbReference>
<evidence type="ECO:0000256" key="4">
    <source>
        <dbReference type="SAM" id="MobiDB-lite"/>
    </source>
</evidence>
<dbReference type="PANTHER" id="PTHR43343">
    <property type="entry name" value="PEPTIDASE S12"/>
    <property type="match status" value="1"/>
</dbReference>
<keyword evidence="5" id="KW-0812">Transmembrane</keyword>
<comment type="caution">
    <text evidence="7">The sequence shown here is derived from an EMBL/GenBank/DDBJ whole genome shotgun (WGS) entry which is preliminary data.</text>
</comment>
<dbReference type="InterPro" id="IPR001478">
    <property type="entry name" value="PDZ"/>
</dbReference>
<sequence length="510" mass="53513">MYDSDNQYSNFNNFPYDSSARKAEDPYNTVSDRNAGNVAGAPEEPKKGSGFAKKLGTAAACALVFGAVAGVTMGMVSRAVAPKSSVASAESSAAAEVMPNLTKTATKEAAAGSTAGSSEGATLDVSAIVEKAMPSVVAIDVKGEQQVSDFFGRTASYETSGAGSGIIIGENEEEYLIVTNNHVIENTTSMKVQFIDGKSVDAELKGTDSGADVAVIAVKKSDVADETKSKIAIAEIGDSNELKVGQGVIAIGNALGYGQSVTVGYLSAKDRTITAQDGSTGQETKVENLLQTDAAINPGNSGGALLNMQGQVIGINESKSVDTKVEGMGYAIPISSVTELINQLSSQKTRGTVAEADRGYIGFRGQNVDNEAAQKFNMPVGIFVYKIIDGGAAAESELQENDIITKFEGQSVSSIEDLKEKLTRYKKGETVTLTVKRPSNKGYEEKEIQLTLKGQDSMKNATAESESKDGQDSRDSGSERRNSRGDSGNRSDSNSGDNSNEDGSLFPFQW</sequence>
<feature type="compositionally biased region" description="Polar residues" evidence="4">
    <location>
        <begin position="452"/>
        <end position="464"/>
    </location>
</feature>
<keyword evidence="8" id="KW-1185">Reference proteome</keyword>
<dbReference type="PANTHER" id="PTHR43343:SF3">
    <property type="entry name" value="PROTEASE DO-LIKE 8, CHLOROPLASTIC"/>
    <property type="match status" value="1"/>
</dbReference>
<dbReference type="PRINTS" id="PR00834">
    <property type="entry name" value="PROTEASES2C"/>
</dbReference>
<proteinExistence type="inferred from homology"/>
<name>A0AA37DGG4_9FIRM</name>
<dbReference type="EMBL" id="AGEL01000006">
    <property type="protein sequence ID" value="EHO17172.1"/>
    <property type="molecule type" value="Genomic_DNA"/>
</dbReference>
<feature type="transmembrane region" description="Helical" evidence="5">
    <location>
        <begin position="55"/>
        <end position="76"/>
    </location>
</feature>
<evidence type="ECO:0000256" key="5">
    <source>
        <dbReference type="SAM" id="Phobius"/>
    </source>
</evidence>
<dbReference type="Pfam" id="PF13180">
    <property type="entry name" value="PDZ_2"/>
    <property type="match status" value="1"/>
</dbReference>
<gene>
    <name evidence="7" type="ORF">HMPREF9623_00771</name>
</gene>
<organism evidence="7 8">
    <name type="scientific">Stomatobaculum longum</name>
    <dbReference type="NCBI Taxonomy" id="796942"/>
    <lineage>
        <taxon>Bacteria</taxon>
        <taxon>Bacillati</taxon>
        <taxon>Bacillota</taxon>
        <taxon>Clostridia</taxon>
        <taxon>Lachnospirales</taxon>
        <taxon>Lachnospiraceae</taxon>
        <taxon>Stomatobaculum</taxon>
    </lineage>
</organism>
<evidence type="ECO:0000259" key="6">
    <source>
        <dbReference type="PROSITE" id="PS50106"/>
    </source>
</evidence>
<dbReference type="SMART" id="SM00228">
    <property type="entry name" value="PDZ"/>
    <property type="match status" value="1"/>
</dbReference>
<accession>A0AA37DGG4</accession>
<dbReference type="GO" id="GO:0006508">
    <property type="term" value="P:proteolysis"/>
    <property type="evidence" value="ECO:0007669"/>
    <property type="project" value="UniProtKB-KW"/>
</dbReference>
<feature type="compositionally biased region" description="Basic and acidic residues" evidence="4">
    <location>
        <begin position="465"/>
        <end position="489"/>
    </location>
</feature>
<reference evidence="7 8" key="1">
    <citation type="submission" date="2011-10" db="EMBL/GenBank/DDBJ databases">
        <title>The Genome Sequence of Lachnospiraceae bacterium ACC2.</title>
        <authorList>
            <consortium name="The Broad Institute Genome Sequencing Platform"/>
            <person name="Earl A."/>
            <person name="Ward D."/>
            <person name="Feldgarden M."/>
            <person name="Gevers D."/>
            <person name="Sizova M."/>
            <person name="Hazen A."/>
            <person name="Epstein S."/>
            <person name="Young S.K."/>
            <person name="Zeng Q."/>
            <person name="Gargeya S."/>
            <person name="Fitzgerald M."/>
            <person name="Haas B."/>
            <person name="Abouelleil A."/>
            <person name="Alvarado L."/>
            <person name="Arachchi H.M."/>
            <person name="Berlin A."/>
            <person name="Brown A."/>
            <person name="Chapman S.B."/>
            <person name="Chen Z."/>
            <person name="Dunbar C."/>
            <person name="Freedman E."/>
            <person name="Gearin G."/>
            <person name="Goldberg J."/>
            <person name="Griggs A."/>
            <person name="Gujja S."/>
            <person name="Heiman D."/>
            <person name="Howarth C."/>
            <person name="Larson L."/>
            <person name="Lui A."/>
            <person name="MacDonald P.J.P."/>
            <person name="Montmayeur A."/>
            <person name="Murphy C."/>
            <person name="Neiman D."/>
            <person name="Pearson M."/>
            <person name="Priest M."/>
            <person name="Roberts A."/>
            <person name="Saif S."/>
            <person name="Shea T."/>
            <person name="Shenoy N."/>
            <person name="Sisk P."/>
            <person name="Stolte C."/>
            <person name="Sykes S."/>
            <person name="Wortman J."/>
            <person name="Nusbaum C."/>
            <person name="Birren B."/>
        </authorList>
    </citation>
    <scope>NUCLEOTIDE SEQUENCE [LARGE SCALE GENOMIC DNA]</scope>
    <source>
        <strain evidence="7 8">ACC2</strain>
    </source>
</reference>
<dbReference type="GeneID" id="86940547"/>